<dbReference type="PANTHER" id="PTHR43355:SF2">
    <property type="entry name" value="FLAVIN REDUCTASE (NADPH)"/>
    <property type="match status" value="1"/>
</dbReference>
<dbReference type="AlphaFoldDB" id="A0A917B9P9"/>
<dbReference type="PANTHER" id="PTHR43355">
    <property type="entry name" value="FLAVIN REDUCTASE (NADPH)"/>
    <property type="match status" value="1"/>
</dbReference>
<accession>A0A917B9P9</accession>
<dbReference type="InterPro" id="IPR036291">
    <property type="entry name" value="NAD(P)-bd_dom_sf"/>
</dbReference>
<dbReference type="EMBL" id="BMGP01000004">
    <property type="protein sequence ID" value="GGF31696.1"/>
    <property type="molecule type" value="Genomic_DNA"/>
</dbReference>
<dbReference type="Proteomes" id="UP000598775">
    <property type="component" value="Unassembled WGS sequence"/>
</dbReference>
<evidence type="ECO:0000313" key="2">
    <source>
        <dbReference type="EMBL" id="GGF31696.1"/>
    </source>
</evidence>
<dbReference type="Gene3D" id="3.40.50.720">
    <property type="entry name" value="NAD(P)-binding Rossmann-like Domain"/>
    <property type="match status" value="1"/>
</dbReference>
<organism evidence="2 3">
    <name type="scientific">Subtercola lobariae</name>
    <dbReference type="NCBI Taxonomy" id="1588641"/>
    <lineage>
        <taxon>Bacteria</taxon>
        <taxon>Bacillati</taxon>
        <taxon>Actinomycetota</taxon>
        <taxon>Actinomycetes</taxon>
        <taxon>Micrococcales</taxon>
        <taxon>Microbacteriaceae</taxon>
        <taxon>Subtercola</taxon>
    </lineage>
</organism>
<dbReference type="Pfam" id="PF13460">
    <property type="entry name" value="NAD_binding_10"/>
    <property type="match status" value="1"/>
</dbReference>
<feature type="domain" description="NAD(P)-binding" evidence="1">
    <location>
        <begin position="8"/>
        <end position="198"/>
    </location>
</feature>
<protein>
    <submittedName>
        <fullName evidence="2">NAD-dependent epimerase</fullName>
    </submittedName>
</protein>
<name>A0A917B9P9_9MICO</name>
<gene>
    <name evidence="2" type="ORF">GCM10011399_26090</name>
</gene>
<dbReference type="SUPFAM" id="SSF51735">
    <property type="entry name" value="NAD(P)-binding Rossmann-fold domains"/>
    <property type="match status" value="1"/>
</dbReference>
<evidence type="ECO:0000259" key="1">
    <source>
        <dbReference type="Pfam" id="PF13460"/>
    </source>
</evidence>
<dbReference type="InterPro" id="IPR016040">
    <property type="entry name" value="NAD(P)-bd_dom"/>
</dbReference>
<keyword evidence="3" id="KW-1185">Reference proteome</keyword>
<proteinExistence type="predicted"/>
<reference evidence="2 3" key="1">
    <citation type="journal article" date="2014" name="Int. J. Syst. Evol. Microbiol.">
        <title>Complete genome sequence of Corynebacterium casei LMG S-19264T (=DSM 44701T), isolated from a smear-ripened cheese.</title>
        <authorList>
            <consortium name="US DOE Joint Genome Institute (JGI-PGF)"/>
            <person name="Walter F."/>
            <person name="Albersmeier A."/>
            <person name="Kalinowski J."/>
            <person name="Ruckert C."/>
        </authorList>
    </citation>
    <scope>NUCLEOTIDE SEQUENCE [LARGE SCALE GENOMIC DNA]</scope>
    <source>
        <strain evidence="2 3">CGMCC 1.12976</strain>
    </source>
</reference>
<dbReference type="RefSeq" id="WP_188678978.1">
    <property type="nucleotide sequence ID" value="NZ_BMGP01000004.1"/>
</dbReference>
<comment type="caution">
    <text evidence="2">The sequence shown here is derived from an EMBL/GenBank/DDBJ whole genome shotgun (WGS) entry which is preliminary data.</text>
</comment>
<dbReference type="GO" id="GO:0016646">
    <property type="term" value="F:oxidoreductase activity, acting on the CH-NH group of donors, NAD or NADP as acceptor"/>
    <property type="evidence" value="ECO:0007669"/>
    <property type="project" value="TreeGrafter"/>
</dbReference>
<sequence length="214" mass="22330">MTRIVILGGTGYAGTAIATEAASRGHEVTVFSRSAPEEPVAGVTSITGSARDHSDLERAVTGADVVVVSLAPSGDLDGEFVRVNADIANLAQEHGARLGVVGGAGTLLLSAEGPKAHESPYFPAEFRPYSEASDAVLQALRSSDPELDWFVLSPPRGFGRFAPADTTGHYRVGGDVVMSSGETPAAISVADFAVAFVDEIELPTHQRERFTVAH</sequence>
<dbReference type="InterPro" id="IPR051606">
    <property type="entry name" value="Polyketide_Oxido-like"/>
</dbReference>
<evidence type="ECO:0000313" key="3">
    <source>
        <dbReference type="Proteomes" id="UP000598775"/>
    </source>
</evidence>